<dbReference type="CDD" id="cd18808">
    <property type="entry name" value="SF1_C_Upf1"/>
    <property type="match status" value="1"/>
</dbReference>
<evidence type="ECO:0000256" key="1">
    <source>
        <dbReference type="ARBA" id="ARBA00007913"/>
    </source>
</evidence>
<feature type="region of interest" description="Disordered" evidence="6">
    <location>
        <begin position="1724"/>
        <end position="1752"/>
    </location>
</feature>
<dbReference type="EMBL" id="MU853576">
    <property type="protein sequence ID" value="KAK4144578.1"/>
    <property type="molecule type" value="Genomic_DNA"/>
</dbReference>
<evidence type="ECO:0000259" key="7">
    <source>
        <dbReference type="Pfam" id="PF05183"/>
    </source>
</evidence>
<keyword evidence="2" id="KW-0547">Nucleotide-binding</keyword>
<dbReference type="GO" id="GO:0016787">
    <property type="term" value="F:hydrolase activity"/>
    <property type="evidence" value="ECO:0007669"/>
    <property type="project" value="UniProtKB-KW"/>
</dbReference>
<reference evidence="10" key="2">
    <citation type="submission" date="2023-05" db="EMBL/GenBank/DDBJ databases">
        <authorList>
            <consortium name="Lawrence Berkeley National Laboratory"/>
            <person name="Steindorff A."/>
            <person name="Hensen N."/>
            <person name="Bonometti L."/>
            <person name="Westerberg I."/>
            <person name="Brannstrom I.O."/>
            <person name="Guillou S."/>
            <person name="Cros-Aarteil S."/>
            <person name="Calhoun S."/>
            <person name="Haridas S."/>
            <person name="Kuo A."/>
            <person name="Mondo S."/>
            <person name="Pangilinan J."/>
            <person name="Riley R."/>
            <person name="Labutti K."/>
            <person name="Andreopoulos B."/>
            <person name="Lipzen A."/>
            <person name="Chen C."/>
            <person name="Yanf M."/>
            <person name="Daum C."/>
            <person name="Ng V."/>
            <person name="Clum A."/>
            <person name="Ohm R."/>
            <person name="Martin F."/>
            <person name="Silar P."/>
            <person name="Natvig D."/>
            <person name="Lalanne C."/>
            <person name="Gautier V."/>
            <person name="Ament-Velasquez S.L."/>
            <person name="Kruys A."/>
            <person name="Hutchinson M.I."/>
            <person name="Powell A.J."/>
            <person name="Barry K."/>
            <person name="Miller A.N."/>
            <person name="Grigoriev I.V."/>
            <person name="Debuchy R."/>
            <person name="Gladieux P."/>
            <person name="Thoren M.H."/>
            <person name="Johannesson H."/>
        </authorList>
    </citation>
    <scope>NUCLEOTIDE SEQUENCE</scope>
    <source>
        <strain evidence="10">CBS 141.50</strain>
    </source>
</reference>
<proteinExistence type="inferred from homology"/>
<feature type="domain" description="DNA2/NAM7 helicase helicase" evidence="8">
    <location>
        <begin position="1292"/>
        <end position="1405"/>
    </location>
</feature>
<gene>
    <name evidence="10" type="ORF">C8A04DRAFT_11365</name>
</gene>
<feature type="domain" description="DNA2/NAM7 helicase-like C-terminal" evidence="9">
    <location>
        <begin position="1524"/>
        <end position="1719"/>
    </location>
</feature>
<evidence type="ECO:0000256" key="4">
    <source>
        <dbReference type="ARBA" id="ARBA00022806"/>
    </source>
</evidence>
<protein>
    <submittedName>
        <fullName evidence="10">RNA dependent RNA polymerase-domain-containing protein</fullName>
    </submittedName>
</protein>
<dbReference type="GeneID" id="87813554"/>
<dbReference type="Pfam" id="PF05183">
    <property type="entry name" value="RdRP"/>
    <property type="match status" value="1"/>
</dbReference>
<dbReference type="GO" id="GO:0003968">
    <property type="term" value="F:RNA-directed RNA polymerase activity"/>
    <property type="evidence" value="ECO:0007669"/>
    <property type="project" value="InterPro"/>
</dbReference>
<comment type="caution">
    <text evidence="10">The sequence shown here is derived from an EMBL/GenBank/DDBJ whole genome shotgun (WGS) entry which is preliminary data.</text>
</comment>
<evidence type="ECO:0000259" key="9">
    <source>
        <dbReference type="Pfam" id="PF13087"/>
    </source>
</evidence>
<dbReference type="InterPro" id="IPR047187">
    <property type="entry name" value="SF1_C_Upf1"/>
</dbReference>
<dbReference type="Gene3D" id="3.40.50.300">
    <property type="entry name" value="P-loop containing nucleotide triphosphate hydrolases"/>
    <property type="match status" value="2"/>
</dbReference>
<keyword evidence="3" id="KW-0378">Hydrolase</keyword>
<feature type="region of interest" description="Disordered" evidence="6">
    <location>
        <begin position="98"/>
        <end position="128"/>
    </location>
</feature>
<dbReference type="Pfam" id="PF13087">
    <property type="entry name" value="AAA_12"/>
    <property type="match status" value="1"/>
</dbReference>
<evidence type="ECO:0000256" key="2">
    <source>
        <dbReference type="ARBA" id="ARBA00022741"/>
    </source>
</evidence>
<dbReference type="InterPro" id="IPR041677">
    <property type="entry name" value="DNA2/NAM7_AAA_11"/>
</dbReference>
<feature type="domain" description="RDRP core" evidence="7">
    <location>
        <begin position="167"/>
        <end position="574"/>
    </location>
</feature>
<evidence type="ECO:0000256" key="3">
    <source>
        <dbReference type="ARBA" id="ARBA00022801"/>
    </source>
</evidence>
<dbReference type="GO" id="GO:0005694">
    <property type="term" value="C:chromosome"/>
    <property type="evidence" value="ECO:0007669"/>
    <property type="project" value="UniProtKB-ARBA"/>
</dbReference>
<organism evidence="10 11">
    <name type="scientific">Dichotomopilus funicola</name>
    <dbReference type="NCBI Taxonomy" id="1934379"/>
    <lineage>
        <taxon>Eukaryota</taxon>
        <taxon>Fungi</taxon>
        <taxon>Dikarya</taxon>
        <taxon>Ascomycota</taxon>
        <taxon>Pezizomycotina</taxon>
        <taxon>Sordariomycetes</taxon>
        <taxon>Sordariomycetidae</taxon>
        <taxon>Sordariales</taxon>
        <taxon>Chaetomiaceae</taxon>
        <taxon>Dichotomopilus</taxon>
    </lineage>
</organism>
<accession>A0AAN6ZNM1</accession>
<dbReference type="InterPro" id="IPR045055">
    <property type="entry name" value="DNA2/NAM7-like"/>
</dbReference>
<keyword evidence="11" id="KW-1185">Reference proteome</keyword>
<dbReference type="Proteomes" id="UP001302676">
    <property type="component" value="Unassembled WGS sequence"/>
</dbReference>
<dbReference type="FunFam" id="3.40.50.300:FF:000326">
    <property type="entry name" value="P-loop containing nucleoside triphosphate hydrolase"/>
    <property type="match status" value="1"/>
</dbReference>
<evidence type="ECO:0000256" key="6">
    <source>
        <dbReference type="SAM" id="MobiDB-lite"/>
    </source>
</evidence>
<dbReference type="GO" id="GO:0005524">
    <property type="term" value="F:ATP binding"/>
    <property type="evidence" value="ECO:0007669"/>
    <property type="project" value="UniProtKB-KW"/>
</dbReference>
<evidence type="ECO:0000256" key="5">
    <source>
        <dbReference type="ARBA" id="ARBA00022840"/>
    </source>
</evidence>
<keyword evidence="4" id="KW-0347">Helicase</keyword>
<evidence type="ECO:0000313" key="10">
    <source>
        <dbReference type="EMBL" id="KAK4144578.1"/>
    </source>
</evidence>
<dbReference type="SUPFAM" id="SSF52540">
    <property type="entry name" value="P-loop containing nucleoside triphosphate hydrolases"/>
    <property type="match status" value="1"/>
</dbReference>
<keyword evidence="5" id="KW-0067">ATP-binding</keyword>
<dbReference type="InterPro" id="IPR027417">
    <property type="entry name" value="P-loop_NTPase"/>
</dbReference>
<feature type="compositionally biased region" description="Basic and acidic residues" evidence="6">
    <location>
        <begin position="1737"/>
        <end position="1752"/>
    </location>
</feature>
<evidence type="ECO:0000313" key="11">
    <source>
        <dbReference type="Proteomes" id="UP001302676"/>
    </source>
</evidence>
<name>A0AAN6ZNM1_9PEZI</name>
<feature type="domain" description="DNA2/NAM7 helicase helicase" evidence="8">
    <location>
        <begin position="1411"/>
        <end position="1479"/>
    </location>
</feature>
<dbReference type="Pfam" id="PF13086">
    <property type="entry name" value="AAA_11"/>
    <property type="match status" value="2"/>
</dbReference>
<feature type="compositionally biased region" description="Low complexity" evidence="6">
    <location>
        <begin position="107"/>
        <end position="127"/>
    </location>
</feature>
<evidence type="ECO:0000259" key="8">
    <source>
        <dbReference type="Pfam" id="PF13086"/>
    </source>
</evidence>
<dbReference type="InterPro" id="IPR057596">
    <property type="entry name" value="RDRP_core"/>
</dbReference>
<dbReference type="GO" id="GO:0004386">
    <property type="term" value="F:helicase activity"/>
    <property type="evidence" value="ECO:0007669"/>
    <property type="project" value="UniProtKB-KW"/>
</dbReference>
<reference evidence="10" key="1">
    <citation type="journal article" date="2023" name="Mol. Phylogenet. Evol.">
        <title>Genome-scale phylogeny and comparative genomics of the fungal order Sordariales.</title>
        <authorList>
            <person name="Hensen N."/>
            <person name="Bonometti L."/>
            <person name="Westerberg I."/>
            <person name="Brannstrom I.O."/>
            <person name="Guillou S."/>
            <person name="Cros-Aarteil S."/>
            <person name="Calhoun S."/>
            <person name="Haridas S."/>
            <person name="Kuo A."/>
            <person name="Mondo S."/>
            <person name="Pangilinan J."/>
            <person name="Riley R."/>
            <person name="LaButti K."/>
            <person name="Andreopoulos B."/>
            <person name="Lipzen A."/>
            <person name="Chen C."/>
            <person name="Yan M."/>
            <person name="Daum C."/>
            <person name="Ng V."/>
            <person name="Clum A."/>
            <person name="Steindorff A."/>
            <person name="Ohm R.A."/>
            <person name="Martin F."/>
            <person name="Silar P."/>
            <person name="Natvig D.O."/>
            <person name="Lalanne C."/>
            <person name="Gautier V."/>
            <person name="Ament-Velasquez S.L."/>
            <person name="Kruys A."/>
            <person name="Hutchinson M.I."/>
            <person name="Powell A.J."/>
            <person name="Barry K."/>
            <person name="Miller A.N."/>
            <person name="Grigoriev I.V."/>
            <person name="Debuchy R."/>
            <person name="Gladieux P."/>
            <person name="Hiltunen Thoren M."/>
            <person name="Johannesson H."/>
        </authorList>
    </citation>
    <scope>NUCLEOTIDE SEQUENCE</scope>
    <source>
        <strain evidence="10">CBS 141.50</strain>
    </source>
</reference>
<sequence>MASKNTKSATKKPNLANLRIKLQDHVSLDDHEWKYQVKNLPSPQVLDQKRLMKTVSVITTGGRNEIVLTFATAEDNRAIRGDPLNKFLVVSIAELRAQPRGQKPETSKTTTNAPTATTTTTAGSAATQPLTSRECADYATRLLRTGIILQGVHYNFYGHSNSQLKSRTSMTVDPSRVEDIPDVETADYIFTDGCGLIAPRLAQELARRVGVVFRDRRYTPSVMQIRYRGYKGVVTVDPRMGAAVTGDKKVLLKMRKSMKKFAGGDDYSFSVVEYSKPYTYGYLNDEVIVLLSALGMDRTVLKRKQEEHFQYLAEASQDPRAAFRFLSYLNMPQLAEQVLLDSLDAVRPRIQALVRNEYTKMLNKREEQRCRILLPKSRLLFGICDAWGVLKEGECAVKITLEGDGQPTALKGCDVLVTRNPCLHPGDLQKFKVVDKPELSHLVDCIVFSTQGRRPAADMMSGGDLDGDTFFVCWDNAIVPPHLSWPAQYPGVKERLQFKPITDDDRLEYFARYTNASLGRVKNLYLDWARARGPMAEQCQELNRLFSQCVDGNRIRVPPKLEQAPAPAADAPPFILDYLHDAAKELIQRTQAPSSSRVTRLEGYDFDAIELLLSREDVAMSEFDLLRLTLRWCRKTGTKFEDLLHFFDMNVLNSEERAWVLEQLPPTSPQLPVLLRNAVYSSNLLPREAAARFQLDHPNVQWKCVFDSTTQDRLGTFLDTAARTMGMLHRKLLILRVDERLTVAIYVPKIIEQAQDCLVDDTVRLFAFPHSQGTETQSRTSLPTKKTYQLFCDDGIFQLFEGQRANTWVYIARGRSDDSTYRSTENVGDRRRQRQETVDAGKNFDYRVSIALNKFSSGLQKHVGRVNRNGLSAAEIYVISNRDVKSMRTLDLWIEHIDTEKRLPLFDNEVEDYTIANLKGVDWDSEPVFIVNIARRQNFAAYKRLERAELFNQAFTWLLRRNQQHLLLKSFDYLLANIRDRSAMDLPAGTLLPVMISFLRPAPFLALAFGRMEPLGSSEDDEYLAHLHTLLDTYSLDILRAYIMCAHEAQDLVIRPLQNFLSRVAGLSFAAFASLVELTALTVRQPTLATDILLECFERESPRLLTGRPAVVRHFVRNTIAIALDHVGECPEPLEDRTKTRKDLLKLKLLPEESEGFQVVEITFRIDSTGGTPERAAHVRLTAAMAPSNAPLATPYSIDALVTHSEQGLARFQCLHPLPPFYEACPWKLTYCGPFTTAKTMFDAVRNFAIDFEDCCGVANQLLLGDVPGSSSPGVLEGGLERVLDDYPEKGNLNTSQNKAVQATLNSPLTCLWGPPGTGKTETIVEIIQALQICFDKPRLLVTAPTHNAVDNVMRRYLSRVSATVQKANPHLAPLRVSTEIRKVAEDLRRYTCDAMVGKEIYADRRAMDQAKKQVQACGIIFTTCIGAGLGLLRDQVFDIVIVDEASQQTEPASLVPLVKGCEKAVLVGDHVQLRPTVTQPALGMEFDKSLFERLFNQPSPGDGKTQEDEEEDTSLFASPPFLARLMLDTQYRMHPSISAFPSAEFYDGALLTGVAPTARPLFHSAFPWPKDPNGAGDHARTVFVDCVEREALGGKSKTNQGQAELCVRVCRLLCTPSSETSPKSPTPPKPQTIAVLTPYAKQAELLKRLLSDLQTASMSDTTVEVSSIDGFQGREADIVVLVTVRCNEKGNIGFLGDRRRMNVALTRAKAGLVVVGNRMTLTKSTGTKAGEGTEGGESKSDVEEGGDKEGKELWRRLIAGFVGVEMEEPEGGESEK</sequence>
<dbReference type="RefSeq" id="XP_062637949.1">
    <property type="nucleotide sequence ID" value="XM_062776941.1"/>
</dbReference>
<comment type="similarity">
    <text evidence="1">Belongs to the DNA2/NAM7 helicase family.</text>
</comment>
<dbReference type="InterPro" id="IPR041679">
    <property type="entry name" value="DNA2/NAM7-like_C"/>
</dbReference>
<dbReference type="PANTHER" id="PTHR10887:SF495">
    <property type="entry name" value="HELICASE SENATAXIN ISOFORM X1-RELATED"/>
    <property type="match status" value="1"/>
</dbReference>
<dbReference type="PANTHER" id="PTHR10887">
    <property type="entry name" value="DNA2/NAM7 HELICASE FAMILY"/>
    <property type="match status" value="1"/>
</dbReference>